<dbReference type="Proteomes" id="UP001501469">
    <property type="component" value="Unassembled WGS sequence"/>
</dbReference>
<reference evidence="3" key="1">
    <citation type="journal article" date="2019" name="Int. J. Syst. Evol. Microbiol.">
        <title>The Global Catalogue of Microorganisms (GCM) 10K type strain sequencing project: providing services to taxonomists for standard genome sequencing and annotation.</title>
        <authorList>
            <consortium name="The Broad Institute Genomics Platform"/>
            <consortium name="The Broad Institute Genome Sequencing Center for Infectious Disease"/>
            <person name="Wu L."/>
            <person name="Ma J."/>
        </authorList>
    </citation>
    <scope>NUCLEOTIDE SEQUENCE [LARGE SCALE GENOMIC DNA]</scope>
    <source>
        <strain evidence="3">JCM 17225</strain>
    </source>
</reference>
<gene>
    <name evidence="2" type="ORF">GCM10022409_22180</name>
</gene>
<keyword evidence="1" id="KW-1133">Transmembrane helix</keyword>
<evidence type="ECO:0008006" key="4">
    <source>
        <dbReference type="Google" id="ProtNLM"/>
    </source>
</evidence>
<dbReference type="EMBL" id="BAABDK010000017">
    <property type="protein sequence ID" value="GAA4036822.1"/>
    <property type="molecule type" value="Genomic_DNA"/>
</dbReference>
<dbReference type="RefSeq" id="WP_345054168.1">
    <property type="nucleotide sequence ID" value="NZ_BAABDK010000017.1"/>
</dbReference>
<organism evidence="2 3">
    <name type="scientific">Hymenobacter glaciei</name>
    <dbReference type="NCBI Taxonomy" id="877209"/>
    <lineage>
        <taxon>Bacteria</taxon>
        <taxon>Pseudomonadati</taxon>
        <taxon>Bacteroidota</taxon>
        <taxon>Cytophagia</taxon>
        <taxon>Cytophagales</taxon>
        <taxon>Hymenobacteraceae</taxon>
        <taxon>Hymenobacter</taxon>
    </lineage>
</organism>
<name>A0ABP7U6I6_9BACT</name>
<evidence type="ECO:0000313" key="2">
    <source>
        <dbReference type="EMBL" id="GAA4036822.1"/>
    </source>
</evidence>
<accession>A0ABP7U6I6</accession>
<protein>
    <recommendedName>
        <fullName evidence="4">Site-specific DNA-methyltransferase (adenine-specific)</fullName>
    </recommendedName>
</protein>
<keyword evidence="1" id="KW-0472">Membrane</keyword>
<proteinExistence type="predicted"/>
<comment type="caution">
    <text evidence="2">The sequence shown here is derived from an EMBL/GenBank/DDBJ whole genome shotgun (WGS) entry which is preliminary data.</text>
</comment>
<evidence type="ECO:0000313" key="3">
    <source>
        <dbReference type="Proteomes" id="UP001501469"/>
    </source>
</evidence>
<feature type="transmembrane region" description="Helical" evidence="1">
    <location>
        <begin position="175"/>
        <end position="195"/>
    </location>
</feature>
<keyword evidence="1" id="KW-0812">Transmembrane</keyword>
<evidence type="ECO:0000256" key="1">
    <source>
        <dbReference type="SAM" id="Phobius"/>
    </source>
</evidence>
<sequence length="199" mass="23271">MSKHTHSLHTQDWINGQVASIGYRYSIWQEFEKRVQDESRLRGFNVPKVVHRHPYSFQDTKNPDKEELILWQPNKKCLTQTKPGIPLKIEYKYTDRTKLDDFNQYYDVLTGPGKHHKAEDSEETFYGNYDEFETYRAVYRLEEALAPGDYEGIITNPPYPAIFGHNTTLRYLRSALVAVASLALIPLAMAFGELLRRQR</sequence>
<keyword evidence="3" id="KW-1185">Reference proteome</keyword>